<protein>
    <submittedName>
        <fullName evidence="1">Uncharacterized protein</fullName>
    </submittedName>
</protein>
<sequence length="168" mass="18981">MTQADLHEKPDPSHFSIVLSDKHEVNEATHAKCGDFDYGCVCLDSKAIHVQYNFLPVGTLIGQKSDFDRIIKAKDVDPPELTLTGPARSAYRCLFHFQAKLQSLRAMKIINWDSHYLSMVLGNILQFFVPTLDEHFRLHGCKIVTDELEPLYKDARKIAKLEANGPGI</sequence>
<reference evidence="1 2" key="1">
    <citation type="submission" date="2018-06" db="EMBL/GenBank/DDBJ databases">
        <title>A transcriptomic atlas of mushroom development highlights an independent origin of complex multicellularity.</title>
        <authorList>
            <consortium name="DOE Joint Genome Institute"/>
            <person name="Krizsan K."/>
            <person name="Almasi E."/>
            <person name="Merenyi Z."/>
            <person name="Sahu N."/>
            <person name="Viragh M."/>
            <person name="Koszo T."/>
            <person name="Mondo S."/>
            <person name="Kiss B."/>
            <person name="Balint B."/>
            <person name="Kues U."/>
            <person name="Barry K."/>
            <person name="Hegedus J.C."/>
            <person name="Henrissat B."/>
            <person name="Johnson J."/>
            <person name="Lipzen A."/>
            <person name="Ohm R."/>
            <person name="Nagy I."/>
            <person name="Pangilinan J."/>
            <person name="Yan J."/>
            <person name="Xiong Y."/>
            <person name="Grigoriev I.V."/>
            <person name="Hibbett D.S."/>
            <person name="Nagy L.G."/>
        </authorList>
    </citation>
    <scope>NUCLEOTIDE SEQUENCE [LARGE SCALE GENOMIC DNA]</scope>
    <source>
        <strain evidence="1 2">SZMC22713</strain>
    </source>
</reference>
<proteinExistence type="predicted"/>
<keyword evidence="2" id="KW-1185">Reference proteome</keyword>
<dbReference type="VEuPathDB" id="FungiDB:BD410DRAFT_805955"/>
<evidence type="ECO:0000313" key="2">
    <source>
        <dbReference type="Proteomes" id="UP000294933"/>
    </source>
</evidence>
<dbReference type="Proteomes" id="UP000294933">
    <property type="component" value="Unassembled WGS sequence"/>
</dbReference>
<accession>A0A4Y7PUU1</accession>
<dbReference type="AlphaFoldDB" id="A0A4Y7PUU1"/>
<gene>
    <name evidence="1" type="ORF">BD410DRAFT_805955</name>
</gene>
<organism evidence="1 2">
    <name type="scientific">Rickenella mellea</name>
    <dbReference type="NCBI Taxonomy" id="50990"/>
    <lineage>
        <taxon>Eukaryota</taxon>
        <taxon>Fungi</taxon>
        <taxon>Dikarya</taxon>
        <taxon>Basidiomycota</taxon>
        <taxon>Agaricomycotina</taxon>
        <taxon>Agaricomycetes</taxon>
        <taxon>Hymenochaetales</taxon>
        <taxon>Rickenellaceae</taxon>
        <taxon>Rickenella</taxon>
    </lineage>
</organism>
<dbReference type="EMBL" id="ML170199">
    <property type="protein sequence ID" value="TDL19177.1"/>
    <property type="molecule type" value="Genomic_DNA"/>
</dbReference>
<evidence type="ECO:0000313" key="1">
    <source>
        <dbReference type="EMBL" id="TDL19177.1"/>
    </source>
</evidence>
<name>A0A4Y7PUU1_9AGAM</name>